<keyword evidence="7" id="KW-1185">Reference proteome</keyword>
<feature type="short sequence motif" description="GXSXG" evidence="4">
    <location>
        <begin position="42"/>
        <end position="46"/>
    </location>
</feature>
<sequence length="81" mass="9211">GGVRGLSTLYIWKGIMRELNGERHHNWLPSMEPCKIFDVIGGTSTGGLIAIMLGRLEMVIDECISKYTELMKDVFDKKSHW</sequence>
<dbReference type="SUPFAM" id="SSF52151">
    <property type="entry name" value="FabD/lysophospholipase-like"/>
    <property type="match status" value="1"/>
</dbReference>
<evidence type="ECO:0000313" key="7">
    <source>
        <dbReference type="Proteomes" id="UP000800200"/>
    </source>
</evidence>
<evidence type="ECO:0000259" key="5">
    <source>
        <dbReference type="PROSITE" id="PS51635"/>
    </source>
</evidence>
<dbReference type="GO" id="GO:0016020">
    <property type="term" value="C:membrane"/>
    <property type="evidence" value="ECO:0007669"/>
    <property type="project" value="TreeGrafter"/>
</dbReference>
<dbReference type="Gene3D" id="3.40.1090.10">
    <property type="entry name" value="Cytosolic phospholipase A2 catalytic domain"/>
    <property type="match status" value="1"/>
</dbReference>
<gene>
    <name evidence="6" type="ORF">K469DRAFT_463854</name>
</gene>
<proteinExistence type="predicted"/>
<organism evidence="6 7">
    <name type="scientific">Zopfia rhizophila CBS 207.26</name>
    <dbReference type="NCBI Taxonomy" id="1314779"/>
    <lineage>
        <taxon>Eukaryota</taxon>
        <taxon>Fungi</taxon>
        <taxon>Dikarya</taxon>
        <taxon>Ascomycota</taxon>
        <taxon>Pezizomycotina</taxon>
        <taxon>Dothideomycetes</taxon>
        <taxon>Dothideomycetes incertae sedis</taxon>
        <taxon>Zopfiaceae</taxon>
        <taxon>Zopfia</taxon>
    </lineage>
</organism>
<feature type="domain" description="PNPLA" evidence="5">
    <location>
        <begin position="1"/>
        <end position="81"/>
    </location>
</feature>
<dbReference type="OrthoDB" id="1658288at2759"/>
<name>A0A6A6DTT0_9PEZI</name>
<dbReference type="GO" id="GO:0047499">
    <property type="term" value="F:calcium-independent phospholipase A2 activity"/>
    <property type="evidence" value="ECO:0007669"/>
    <property type="project" value="TreeGrafter"/>
</dbReference>
<feature type="non-terminal residue" evidence="6">
    <location>
        <position position="1"/>
    </location>
</feature>
<comment type="caution">
    <text evidence="4">Lacks conserved residue(s) required for the propagation of feature annotation.</text>
</comment>
<dbReference type="GO" id="GO:0019369">
    <property type="term" value="P:arachidonate metabolic process"/>
    <property type="evidence" value="ECO:0007669"/>
    <property type="project" value="TreeGrafter"/>
</dbReference>
<reference evidence="6" key="1">
    <citation type="journal article" date="2020" name="Stud. Mycol.">
        <title>101 Dothideomycetes genomes: a test case for predicting lifestyles and emergence of pathogens.</title>
        <authorList>
            <person name="Haridas S."/>
            <person name="Albert R."/>
            <person name="Binder M."/>
            <person name="Bloem J."/>
            <person name="Labutti K."/>
            <person name="Salamov A."/>
            <person name="Andreopoulos B."/>
            <person name="Baker S."/>
            <person name="Barry K."/>
            <person name="Bills G."/>
            <person name="Bluhm B."/>
            <person name="Cannon C."/>
            <person name="Castanera R."/>
            <person name="Culley D."/>
            <person name="Daum C."/>
            <person name="Ezra D."/>
            <person name="Gonzalez J."/>
            <person name="Henrissat B."/>
            <person name="Kuo A."/>
            <person name="Liang C."/>
            <person name="Lipzen A."/>
            <person name="Lutzoni F."/>
            <person name="Magnuson J."/>
            <person name="Mondo S."/>
            <person name="Nolan M."/>
            <person name="Ohm R."/>
            <person name="Pangilinan J."/>
            <person name="Park H.-J."/>
            <person name="Ramirez L."/>
            <person name="Alfaro M."/>
            <person name="Sun H."/>
            <person name="Tritt A."/>
            <person name="Yoshinaga Y."/>
            <person name="Zwiers L.-H."/>
            <person name="Turgeon B."/>
            <person name="Goodwin S."/>
            <person name="Spatafora J."/>
            <person name="Crous P."/>
            <person name="Grigoriev I."/>
        </authorList>
    </citation>
    <scope>NUCLEOTIDE SEQUENCE</scope>
    <source>
        <strain evidence="6">CBS 207.26</strain>
    </source>
</reference>
<dbReference type="InterPro" id="IPR016035">
    <property type="entry name" value="Acyl_Trfase/lysoPLipase"/>
</dbReference>
<dbReference type="PROSITE" id="PS51635">
    <property type="entry name" value="PNPLA"/>
    <property type="match status" value="1"/>
</dbReference>
<dbReference type="PANTHER" id="PTHR24185">
    <property type="entry name" value="CALCIUM-INDEPENDENT PHOSPHOLIPASE A2-GAMMA"/>
    <property type="match status" value="1"/>
</dbReference>
<evidence type="ECO:0000256" key="1">
    <source>
        <dbReference type="ARBA" id="ARBA00022801"/>
    </source>
</evidence>
<protein>
    <recommendedName>
        <fullName evidence="5">PNPLA domain-containing protein</fullName>
    </recommendedName>
</protein>
<evidence type="ECO:0000256" key="3">
    <source>
        <dbReference type="ARBA" id="ARBA00023098"/>
    </source>
</evidence>
<dbReference type="AlphaFoldDB" id="A0A6A6DTT0"/>
<dbReference type="GO" id="GO:0016042">
    <property type="term" value="P:lipid catabolic process"/>
    <property type="evidence" value="ECO:0007669"/>
    <property type="project" value="UniProtKB-KW"/>
</dbReference>
<feature type="non-terminal residue" evidence="6">
    <location>
        <position position="81"/>
    </location>
</feature>
<dbReference type="GO" id="GO:0046486">
    <property type="term" value="P:glycerolipid metabolic process"/>
    <property type="evidence" value="ECO:0007669"/>
    <property type="project" value="UniProtKB-ARBA"/>
</dbReference>
<evidence type="ECO:0000256" key="4">
    <source>
        <dbReference type="PROSITE-ProRule" id="PRU01161"/>
    </source>
</evidence>
<dbReference type="Pfam" id="PF01734">
    <property type="entry name" value="Patatin"/>
    <property type="match status" value="1"/>
</dbReference>
<dbReference type="EMBL" id="ML994644">
    <property type="protein sequence ID" value="KAF2183097.1"/>
    <property type="molecule type" value="Genomic_DNA"/>
</dbReference>
<keyword evidence="2" id="KW-0442">Lipid degradation</keyword>
<evidence type="ECO:0000313" key="6">
    <source>
        <dbReference type="EMBL" id="KAF2183097.1"/>
    </source>
</evidence>
<dbReference type="PANTHER" id="PTHR24185:SF1">
    <property type="entry name" value="CALCIUM-INDEPENDENT PHOSPHOLIPASE A2-GAMMA"/>
    <property type="match status" value="1"/>
</dbReference>
<keyword evidence="1" id="KW-0378">Hydrolase</keyword>
<keyword evidence="3" id="KW-0443">Lipid metabolism</keyword>
<dbReference type="InterPro" id="IPR002641">
    <property type="entry name" value="PNPLA_dom"/>
</dbReference>
<dbReference type="Proteomes" id="UP000800200">
    <property type="component" value="Unassembled WGS sequence"/>
</dbReference>
<evidence type="ECO:0000256" key="2">
    <source>
        <dbReference type="ARBA" id="ARBA00022963"/>
    </source>
</evidence>
<accession>A0A6A6DTT0</accession>